<gene>
    <name evidence="2" type="ORF">NDU88_008885</name>
</gene>
<accession>A0AAV7PUC5</accession>
<evidence type="ECO:0000313" key="3">
    <source>
        <dbReference type="Proteomes" id="UP001066276"/>
    </source>
</evidence>
<protein>
    <submittedName>
        <fullName evidence="2">Uncharacterized protein</fullName>
    </submittedName>
</protein>
<sequence>MPRLLPRQTETSRRQGRQPMGICADDPRAPVVVNKPLGVGTRDEARPLIPTLAGELYIHSEVLLLLLDFHIKHRAVTFQQLGGGRSFRFSV</sequence>
<feature type="region of interest" description="Disordered" evidence="1">
    <location>
        <begin position="1"/>
        <end position="27"/>
    </location>
</feature>
<comment type="caution">
    <text evidence="2">The sequence shown here is derived from an EMBL/GenBank/DDBJ whole genome shotgun (WGS) entry which is preliminary data.</text>
</comment>
<keyword evidence="3" id="KW-1185">Reference proteome</keyword>
<dbReference type="Proteomes" id="UP001066276">
    <property type="component" value="Chromosome 7"/>
</dbReference>
<proteinExistence type="predicted"/>
<dbReference type="AlphaFoldDB" id="A0AAV7PUC5"/>
<evidence type="ECO:0000256" key="1">
    <source>
        <dbReference type="SAM" id="MobiDB-lite"/>
    </source>
</evidence>
<reference evidence="2" key="1">
    <citation type="journal article" date="2022" name="bioRxiv">
        <title>Sequencing and chromosome-scale assembly of the giantPleurodeles waltlgenome.</title>
        <authorList>
            <person name="Brown T."/>
            <person name="Elewa A."/>
            <person name="Iarovenko S."/>
            <person name="Subramanian E."/>
            <person name="Araus A.J."/>
            <person name="Petzold A."/>
            <person name="Susuki M."/>
            <person name="Suzuki K.-i.T."/>
            <person name="Hayashi T."/>
            <person name="Toyoda A."/>
            <person name="Oliveira C."/>
            <person name="Osipova E."/>
            <person name="Leigh N.D."/>
            <person name="Simon A."/>
            <person name="Yun M.H."/>
        </authorList>
    </citation>
    <scope>NUCLEOTIDE SEQUENCE</scope>
    <source>
        <strain evidence="2">20211129_DDA</strain>
        <tissue evidence="2">Liver</tissue>
    </source>
</reference>
<evidence type="ECO:0000313" key="2">
    <source>
        <dbReference type="EMBL" id="KAJ1130534.1"/>
    </source>
</evidence>
<name>A0AAV7PUC5_PLEWA</name>
<organism evidence="2 3">
    <name type="scientific">Pleurodeles waltl</name>
    <name type="common">Iberian ribbed newt</name>
    <dbReference type="NCBI Taxonomy" id="8319"/>
    <lineage>
        <taxon>Eukaryota</taxon>
        <taxon>Metazoa</taxon>
        <taxon>Chordata</taxon>
        <taxon>Craniata</taxon>
        <taxon>Vertebrata</taxon>
        <taxon>Euteleostomi</taxon>
        <taxon>Amphibia</taxon>
        <taxon>Batrachia</taxon>
        <taxon>Caudata</taxon>
        <taxon>Salamandroidea</taxon>
        <taxon>Salamandridae</taxon>
        <taxon>Pleurodelinae</taxon>
        <taxon>Pleurodeles</taxon>
    </lineage>
</organism>
<dbReference type="EMBL" id="JANPWB010000011">
    <property type="protein sequence ID" value="KAJ1130534.1"/>
    <property type="molecule type" value="Genomic_DNA"/>
</dbReference>